<protein>
    <submittedName>
        <fullName evidence="2">Uncharacterized protein</fullName>
    </submittedName>
</protein>
<evidence type="ECO:0000313" key="2">
    <source>
        <dbReference type="EMBL" id="KAK6515180.1"/>
    </source>
</evidence>
<comment type="caution">
    <text evidence="2">The sequence shown here is derived from an EMBL/GenBank/DDBJ whole genome shotgun (WGS) entry which is preliminary data.</text>
</comment>
<feature type="compositionally biased region" description="Polar residues" evidence="1">
    <location>
        <begin position="47"/>
        <end position="57"/>
    </location>
</feature>
<dbReference type="AlphaFoldDB" id="A0AAN8NAN6"/>
<accession>A0AAN8NAN6</accession>
<feature type="region of interest" description="Disordered" evidence="1">
    <location>
        <begin position="1"/>
        <end position="57"/>
    </location>
</feature>
<sequence length="115" mass="12073">MSQKPITVPPQPAGILKNSPRLTAPATNAKSDGDKCSVHTKNDTHPTTKGNEGESEQSNCAACGEWLSCICGGIYFVICWTCALSGEVKSHKDVRRGSAPRKGSTASCTCGHRPG</sequence>
<evidence type="ECO:0000256" key="1">
    <source>
        <dbReference type="SAM" id="MobiDB-lite"/>
    </source>
</evidence>
<name>A0AAN8NAN6_9PEZI</name>
<gene>
    <name evidence="2" type="ORF">TWF506_007525</name>
</gene>
<keyword evidence="3" id="KW-1185">Reference proteome</keyword>
<organism evidence="2 3">
    <name type="scientific">Arthrobotrys conoides</name>
    <dbReference type="NCBI Taxonomy" id="74498"/>
    <lineage>
        <taxon>Eukaryota</taxon>
        <taxon>Fungi</taxon>
        <taxon>Dikarya</taxon>
        <taxon>Ascomycota</taxon>
        <taxon>Pezizomycotina</taxon>
        <taxon>Orbiliomycetes</taxon>
        <taxon>Orbiliales</taxon>
        <taxon>Orbiliaceae</taxon>
        <taxon>Arthrobotrys</taxon>
    </lineage>
</organism>
<proteinExistence type="predicted"/>
<dbReference type="Proteomes" id="UP001307849">
    <property type="component" value="Unassembled WGS sequence"/>
</dbReference>
<evidence type="ECO:0000313" key="3">
    <source>
        <dbReference type="Proteomes" id="UP001307849"/>
    </source>
</evidence>
<dbReference type="EMBL" id="JAVHJM010000004">
    <property type="protein sequence ID" value="KAK6515180.1"/>
    <property type="molecule type" value="Genomic_DNA"/>
</dbReference>
<feature type="region of interest" description="Disordered" evidence="1">
    <location>
        <begin position="91"/>
        <end position="115"/>
    </location>
</feature>
<feature type="compositionally biased region" description="Basic and acidic residues" evidence="1">
    <location>
        <begin position="31"/>
        <end position="46"/>
    </location>
</feature>
<reference evidence="2 3" key="1">
    <citation type="submission" date="2019-10" db="EMBL/GenBank/DDBJ databases">
        <authorList>
            <person name="Palmer J.M."/>
        </authorList>
    </citation>
    <scope>NUCLEOTIDE SEQUENCE [LARGE SCALE GENOMIC DNA]</scope>
    <source>
        <strain evidence="2 3">TWF506</strain>
    </source>
</reference>